<dbReference type="Proteomes" id="UP000696485">
    <property type="component" value="Unassembled WGS sequence"/>
</dbReference>
<proteinExistence type="predicted"/>
<dbReference type="InterPro" id="IPR027483">
    <property type="entry name" value="PInositol-4-P-4/5-kinase_C_sf"/>
</dbReference>
<evidence type="ECO:0000313" key="4">
    <source>
        <dbReference type="EMBL" id="KAF9325691.1"/>
    </source>
</evidence>
<dbReference type="GO" id="GO:0005524">
    <property type="term" value="F:ATP binding"/>
    <property type="evidence" value="ECO:0007669"/>
    <property type="project" value="UniProtKB-UniRule"/>
</dbReference>
<feature type="compositionally biased region" description="Acidic residues" evidence="2">
    <location>
        <begin position="698"/>
        <end position="712"/>
    </location>
</feature>
<feature type="compositionally biased region" description="Low complexity" evidence="2">
    <location>
        <begin position="679"/>
        <end position="697"/>
    </location>
</feature>
<feature type="compositionally biased region" description="Polar residues" evidence="2">
    <location>
        <begin position="1118"/>
        <end position="1137"/>
    </location>
</feature>
<evidence type="ECO:0000256" key="2">
    <source>
        <dbReference type="SAM" id="MobiDB-lite"/>
    </source>
</evidence>
<name>A0A9P5VIA6_9FUNG</name>
<organism evidence="4 5">
    <name type="scientific">Podila minutissima</name>
    <dbReference type="NCBI Taxonomy" id="64525"/>
    <lineage>
        <taxon>Eukaryota</taxon>
        <taxon>Fungi</taxon>
        <taxon>Fungi incertae sedis</taxon>
        <taxon>Mucoromycota</taxon>
        <taxon>Mortierellomycotina</taxon>
        <taxon>Mortierellomycetes</taxon>
        <taxon>Mortierellales</taxon>
        <taxon>Mortierellaceae</taxon>
        <taxon>Podila</taxon>
    </lineage>
</organism>
<accession>A0A9P5VIA6</accession>
<keyword evidence="1" id="KW-0808">Transferase</keyword>
<reference evidence="4" key="1">
    <citation type="journal article" date="2020" name="Fungal Divers.">
        <title>Resolving the Mortierellaceae phylogeny through synthesis of multi-gene phylogenetics and phylogenomics.</title>
        <authorList>
            <person name="Vandepol N."/>
            <person name="Liber J."/>
            <person name="Desiro A."/>
            <person name="Na H."/>
            <person name="Kennedy M."/>
            <person name="Barry K."/>
            <person name="Grigoriev I.V."/>
            <person name="Miller A.N."/>
            <person name="O'Donnell K."/>
            <person name="Stajich J.E."/>
            <person name="Bonito G."/>
        </authorList>
    </citation>
    <scope>NUCLEOTIDE SEQUENCE</scope>
    <source>
        <strain evidence="4">NVP1</strain>
    </source>
</reference>
<protein>
    <submittedName>
        <fullName evidence="4">Phosphatidylinositol 5-phosphate 4-kinase type-2 alpha</fullName>
    </submittedName>
</protein>
<evidence type="ECO:0000259" key="3">
    <source>
        <dbReference type="PROSITE" id="PS51455"/>
    </source>
</evidence>
<feature type="compositionally biased region" description="Low complexity" evidence="2">
    <location>
        <begin position="102"/>
        <end position="114"/>
    </location>
</feature>
<dbReference type="EMBL" id="JAAAUY010000886">
    <property type="protein sequence ID" value="KAF9325691.1"/>
    <property type="molecule type" value="Genomic_DNA"/>
</dbReference>
<feature type="compositionally biased region" description="Polar residues" evidence="2">
    <location>
        <begin position="1"/>
        <end position="14"/>
    </location>
</feature>
<dbReference type="SMART" id="SM00330">
    <property type="entry name" value="PIPKc"/>
    <property type="match status" value="1"/>
</dbReference>
<dbReference type="PANTHER" id="PTHR23086">
    <property type="entry name" value="PHOSPHATIDYLINOSITOL-4-PHOSPHATE 5-KINASE"/>
    <property type="match status" value="1"/>
</dbReference>
<feature type="region of interest" description="Disordered" evidence="2">
    <location>
        <begin position="948"/>
        <end position="974"/>
    </location>
</feature>
<feature type="compositionally biased region" description="Low complexity" evidence="2">
    <location>
        <begin position="1038"/>
        <end position="1117"/>
    </location>
</feature>
<dbReference type="GO" id="GO:0016308">
    <property type="term" value="F:1-phosphatidylinositol-4-phosphate 5-kinase activity"/>
    <property type="evidence" value="ECO:0007669"/>
    <property type="project" value="TreeGrafter"/>
</dbReference>
<gene>
    <name evidence="4" type="primary">PIP4K2A</name>
    <name evidence="4" type="ORF">BG006_010832</name>
</gene>
<dbReference type="AlphaFoldDB" id="A0A9P5VIA6"/>
<dbReference type="PANTHER" id="PTHR23086:SF8">
    <property type="entry name" value="PHOSPHATIDYLINOSITOL 5-PHOSPHATE 4-KINASE, ISOFORM A"/>
    <property type="match status" value="1"/>
</dbReference>
<feature type="region of interest" description="Disordered" evidence="2">
    <location>
        <begin position="1015"/>
        <end position="1140"/>
    </location>
</feature>
<comment type="caution">
    <text evidence="4">The sequence shown here is derived from an EMBL/GenBank/DDBJ whole genome shotgun (WGS) entry which is preliminary data.</text>
</comment>
<feature type="compositionally biased region" description="Polar residues" evidence="2">
    <location>
        <begin position="140"/>
        <end position="154"/>
    </location>
</feature>
<dbReference type="GO" id="GO:0005886">
    <property type="term" value="C:plasma membrane"/>
    <property type="evidence" value="ECO:0007669"/>
    <property type="project" value="TreeGrafter"/>
</dbReference>
<keyword evidence="1" id="KW-0547">Nucleotide-binding</keyword>
<feature type="region of interest" description="Disordered" evidence="2">
    <location>
        <begin position="577"/>
        <end position="607"/>
    </location>
</feature>
<dbReference type="InterPro" id="IPR027484">
    <property type="entry name" value="PInositol-4-P-5-kinase_N"/>
</dbReference>
<dbReference type="Gene3D" id="3.30.810.10">
    <property type="entry name" value="2-Layer Sandwich"/>
    <property type="match status" value="1"/>
</dbReference>
<dbReference type="PROSITE" id="PS51455">
    <property type="entry name" value="PIPK"/>
    <property type="match status" value="1"/>
</dbReference>
<evidence type="ECO:0000256" key="1">
    <source>
        <dbReference type="PROSITE-ProRule" id="PRU00781"/>
    </source>
</evidence>
<feature type="region of interest" description="Disordered" evidence="2">
    <location>
        <begin position="773"/>
        <end position="881"/>
    </location>
</feature>
<keyword evidence="1" id="KW-0418">Kinase</keyword>
<feature type="region of interest" description="Disordered" evidence="2">
    <location>
        <begin position="1"/>
        <end position="63"/>
    </location>
</feature>
<dbReference type="GO" id="GO:0046854">
    <property type="term" value="P:phosphatidylinositol phosphate biosynthetic process"/>
    <property type="evidence" value="ECO:0007669"/>
    <property type="project" value="TreeGrafter"/>
</dbReference>
<dbReference type="InterPro" id="IPR023610">
    <property type="entry name" value="PInositol-4/5-P-5/4-kinase"/>
</dbReference>
<feature type="compositionally biased region" description="Polar residues" evidence="2">
    <location>
        <begin position="115"/>
        <end position="125"/>
    </location>
</feature>
<feature type="region of interest" description="Disordered" evidence="2">
    <location>
        <begin position="448"/>
        <end position="488"/>
    </location>
</feature>
<feature type="compositionally biased region" description="Basic residues" evidence="2">
    <location>
        <begin position="844"/>
        <end position="855"/>
    </location>
</feature>
<feature type="compositionally biased region" description="Low complexity" evidence="2">
    <location>
        <begin position="584"/>
        <end position="593"/>
    </location>
</feature>
<dbReference type="CDD" id="cd00139">
    <property type="entry name" value="PIPKc"/>
    <property type="match status" value="1"/>
</dbReference>
<feature type="domain" description="PIPK" evidence="3">
    <location>
        <begin position="284"/>
        <end position="972"/>
    </location>
</feature>
<sequence length="1163" mass="127559">MSATERTPLNTSRHPSLAFETPPETAPSSPVSSSKHGRHHFLPDLARRSSTKSPAAKAELTTAESNVSHFVAARREEGRARFTDSRPESMVEELGIRLEQGLLPKSSPRSSRLSMGSTHSRSNSNRPDETRLSNEEIPLSNRNSSLSFDQGTSGNINQDFDQFLTTHQGYIGLDEAPTISLQDEPKSPSPRHSAEIQRERMAALSKIEGRTENARNSLINNSEEDQRASRMLLAPSADLLNPTKEDRRKSAISFGTYFSAPSPAALRRARDQLDRSISGMEMGSKDSRKKRAPLKISPLVITGVSSLPSPMVAPMSAIPRQITLDRYFFTADQVHEWNIPSYGRVKFTDHAPLVFQAVRERFQYTLQDLDEALSQPMTVMRTPGKSDAIFFVSHNHGRFLLKTLRGSEPENLKNFLSDYMAHIHKHPNTLLPRYLGMYTFEKLSGSKMTGSGPAGHHHGGSHHYRDGDRDPSSSFKAGPGRKHDSAASHHHLHLNGTLLSGKDDGLPSKVVVVVLANVFDTANLVHERYDFKGSNVGRRTLSEQPLMTTVVPSTPTIDHSIGMDIPGADLFRRHNQRNQRRQEANFNRAQNAQHDPPGSVPSEAAKEEISNLTLKEMDFQNRVNNGQTHRIHVGMAKRAEILSQLEEDTALLRKHGFMDYSMLVGIHLVPKAAMASDVSESSAGGSQGSMGSDADNSNMDDDDDDDNGESSGEETKATASVPDSNFQAVDRLLAVMNGKGLLSHEQTTYLKKLKAATEETILEVVEMIRGGGEVEVGEGEGDTKDPTLDGSNYLEKTSRRQRSKDPSDWGAFRTPAGTILQNPKSDARRVRPKAVGASKGTRTLSHRRHQSRLLHRGSTSQDRSTPFKQRPRDAKRPVSPLQPKISLPMLFSTDNSNSWSQGVPSVGLPDGYEAVYYFGLIDILQKYNMFKWLERNIKGANARLLGPTTPSSSLAPPNALSPQHPGRSTPSTSFSASSLYQLLPMASASEPSLPLAESSFPPSSTLSVLLENPASRPTSTVSLMDHHRYPLSADKRSSTGTSNMSSGSSSSHHLSHSSTQGSSSGLSVSKSAMGLSSRLSQISHHSSQPSHHSSQPSHHSGKSLLSSSPQALSLQDQVQTQTQMPRHQSQPSYQAFNQHAEVSVEEPGRYAERLVDFMRGVLV</sequence>
<dbReference type="SUPFAM" id="SSF56104">
    <property type="entry name" value="SAICAR synthase-like"/>
    <property type="match status" value="3"/>
</dbReference>
<keyword evidence="5" id="KW-1185">Reference proteome</keyword>
<feature type="compositionally biased region" description="Basic and acidic residues" evidence="2">
    <location>
        <begin position="1024"/>
        <end position="1037"/>
    </location>
</feature>
<feature type="region of interest" description="Disordered" evidence="2">
    <location>
        <begin position="678"/>
        <end position="723"/>
    </location>
</feature>
<dbReference type="InterPro" id="IPR002498">
    <property type="entry name" value="PInositol-4-P-4/5-kinase_core"/>
</dbReference>
<evidence type="ECO:0000313" key="5">
    <source>
        <dbReference type="Proteomes" id="UP000696485"/>
    </source>
</evidence>
<keyword evidence="1" id="KW-0067">ATP-binding</keyword>
<feature type="region of interest" description="Disordered" evidence="2">
    <location>
        <begin position="97"/>
        <end position="154"/>
    </location>
</feature>
<dbReference type="Gene3D" id="3.30.800.10">
    <property type="entry name" value="Phosphatidylinositol Phosphate Kinase II Beta"/>
    <property type="match status" value="1"/>
</dbReference>
<dbReference type="Pfam" id="PF01504">
    <property type="entry name" value="PIP5K"/>
    <property type="match status" value="1"/>
</dbReference>